<keyword evidence="3" id="KW-1185">Reference proteome</keyword>
<dbReference type="Proteomes" id="UP000663852">
    <property type="component" value="Unassembled WGS sequence"/>
</dbReference>
<sequence length="204" mass="23094">MPDNKTELLPGLLPLVRNIMYDDQKDSSDLKIKSEIFPSSAIYIRKPSYALVEINASQVETNLDGLRPKLISIPLIEKQFTVPIRQLFGHLLDRVQNGRRIPQVIQVTRTQLPIVPAFAITTYKAHGLTMNKIVVGLQVPLQTLQVVSVYVLLSRVKRAEDTVILRPFDMKVLPVRPSLAQDAELKRLDELAKRTKRECASFIS</sequence>
<proteinExistence type="predicted"/>
<organism evidence="1 3">
    <name type="scientific">Adineta ricciae</name>
    <name type="common">Rotifer</name>
    <dbReference type="NCBI Taxonomy" id="249248"/>
    <lineage>
        <taxon>Eukaryota</taxon>
        <taxon>Metazoa</taxon>
        <taxon>Spiralia</taxon>
        <taxon>Gnathifera</taxon>
        <taxon>Rotifera</taxon>
        <taxon>Eurotatoria</taxon>
        <taxon>Bdelloidea</taxon>
        <taxon>Adinetida</taxon>
        <taxon>Adinetidae</taxon>
        <taxon>Adineta</taxon>
    </lineage>
</organism>
<dbReference type="EMBL" id="CAJNOR010002068">
    <property type="protein sequence ID" value="CAF1243245.1"/>
    <property type="molecule type" value="Genomic_DNA"/>
</dbReference>
<reference evidence="1" key="1">
    <citation type="submission" date="2021-02" db="EMBL/GenBank/DDBJ databases">
        <authorList>
            <person name="Nowell W R."/>
        </authorList>
    </citation>
    <scope>NUCLEOTIDE SEQUENCE</scope>
</reference>
<comment type="caution">
    <text evidence="1">The sequence shown here is derived from an EMBL/GenBank/DDBJ whole genome shotgun (WGS) entry which is preliminary data.</text>
</comment>
<dbReference type="OrthoDB" id="416437at2759"/>
<evidence type="ECO:0000313" key="1">
    <source>
        <dbReference type="EMBL" id="CAF1243245.1"/>
    </source>
</evidence>
<protein>
    <submittedName>
        <fullName evidence="1">Uncharacterized protein</fullName>
    </submittedName>
</protein>
<evidence type="ECO:0000313" key="2">
    <source>
        <dbReference type="EMBL" id="CAF1499411.1"/>
    </source>
</evidence>
<gene>
    <name evidence="2" type="ORF">EDS130_LOCUS42531</name>
    <name evidence="1" type="ORF">XAT740_LOCUS25853</name>
</gene>
<accession>A0A814ZKW0</accession>
<evidence type="ECO:0000313" key="3">
    <source>
        <dbReference type="Proteomes" id="UP000663828"/>
    </source>
</evidence>
<dbReference type="EMBL" id="CAJNOJ010000627">
    <property type="protein sequence ID" value="CAF1499411.1"/>
    <property type="molecule type" value="Genomic_DNA"/>
</dbReference>
<name>A0A814ZKW0_ADIRI</name>
<dbReference type="Proteomes" id="UP000663828">
    <property type="component" value="Unassembled WGS sequence"/>
</dbReference>
<dbReference type="AlphaFoldDB" id="A0A814ZKW0"/>